<protein>
    <submittedName>
        <fullName evidence="2">Uncharacterized protein</fullName>
    </submittedName>
</protein>
<organism evidence="2 3">
    <name type="scientific">Gryllotalpicola koreensis</name>
    <dbReference type="NCBI Taxonomy" id="993086"/>
    <lineage>
        <taxon>Bacteria</taxon>
        <taxon>Bacillati</taxon>
        <taxon>Actinomycetota</taxon>
        <taxon>Actinomycetes</taxon>
        <taxon>Micrococcales</taxon>
        <taxon>Microbacteriaceae</taxon>
        <taxon>Gryllotalpicola</taxon>
    </lineage>
</organism>
<name>A0ABP7ZQY5_9MICO</name>
<sequence>MTRMNDVKENVHKATAALDDKLVPILGPAPLGPYGLDERDDPHPGPADLLCPVCHHAMSRHATEVDPVAHHTFVTCPELGTSYEVEAHDHDHAPGTLDHPVLN</sequence>
<dbReference type="Proteomes" id="UP001501079">
    <property type="component" value="Unassembled WGS sequence"/>
</dbReference>
<keyword evidence="3" id="KW-1185">Reference proteome</keyword>
<evidence type="ECO:0000256" key="1">
    <source>
        <dbReference type="SAM" id="MobiDB-lite"/>
    </source>
</evidence>
<proteinExistence type="predicted"/>
<evidence type="ECO:0000313" key="3">
    <source>
        <dbReference type="Proteomes" id="UP001501079"/>
    </source>
</evidence>
<accession>A0ABP7ZQY5</accession>
<evidence type="ECO:0000313" key="2">
    <source>
        <dbReference type="EMBL" id="GAA4168319.1"/>
    </source>
</evidence>
<feature type="region of interest" description="Disordered" evidence="1">
    <location>
        <begin position="15"/>
        <end position="46"/>
    </location>
</feature>
<dbReference type="EMBL" id="BAABBW010000001">
    <property type="protein sequence ID" value="GAA4168319.1"/>
    <property type="molecule type" value="Genomic_DNA"/>
</dbReference>
<comment type="caution">
    <text evidence="2">The sequence shown here is derived from an EMBL/GenBank/DDBJ whole genome shotgun (WGS) entry which is preliminary data.</text>
</comment>
<reference evidence="3" key="1">
    <citation type="journal article" date="2019" name="Int. J. Syst. Evol. Microbiol.">
        <title>The Global Catalogue of Microorganisms (GCM) 10K type strain sequencing project: providing services to taxonomists for standard genome sequencing and annotation.</title>
        <authorList>
            <consortium name="The Broad Institute Genomics Platform"/>
            <consortium name="The Broad Institute Genome Sequencing Center for Infectious Disease"/>
            <person name="Wu L."/>
            <person name="Ma J."/>
        </authorList>
    </citation>
    <scope>NUCLEOTIDE SEQUENCE [LARGE SCALE GENOMIC DNA]</scope>
    <source>
        <strain evidence="3">JCM 17591</strain>
    </source>
</reference>
<gene>
    <name evidence="2" type="ORF">GCM10022287_03190</name>
</gene>